<evidence type="ECO:0000313" key="2">
    <source>
        <dbReference type="Proteomes" id="UP001208689"/>
    </source>
</evidence>
<accession>A0ABY6HSZ0</accession>
<sequence length="450" mass="51359">MNIDKIRKRINGKRRESPTSLWLFINEGVAHPIGLAPLKDYHEFFHPLLETGFTYPISMLWKVTGYSIERSQDIIQNYYQDLINAKLYYPGIHGDWIKCSLFEIGDERYLNLDILGHAAWGDKAQSRAEPDDEFTLDEKVGTRALWLQITNGKMNPIGLAPLRNYKKKITPILETKFTYPTSMSWKITNQTKAKTEELLLSYYSDLVNAKVYYPGRYGDWIKCTQLVVGPEKTKYLNLDIIGAAAWVKPTLASDLGIFIKSQERFYFVCIIRGNSPGKGKPAIIGGIMNAGKVLDSGIYTMLKESREEGNLIISYDGAVEDLREDYMITDIPVIVKGFECIDPSLTDIRSTIYYSTTIPTTEQERNPDGLKRVYQTSAYALLIDTKEVIITETDLAKVFTAGDDATAMVYYDITTYFKDEKEENIPNFGLEHHPTLFQAMVQTLKKKRMD</sequence>
<evidence type="ECO:0008006" key="3">
    <source>
        <dbReference type="Google" id="ProtNLM"/>
    </source>
</evidence>
<keyword evidence="2" id="KW-1185">Reference proteome</keyword>
<dbReference type="EMBL" id="CP104013">
    <property type="protein sequence ID" value="UYP46635.1"/>
    <property type="molecule type" value="Genomic_DNA"/>
</dbReference>
<gene>
    <name evidence="1" type="ORF">NEF87_002920</name>
</gene>
<dbReference type="Proteomes" id="UP001208689">
    <property type="component" value="Chromosome"/>
</dbReference>
<evidence type="ECO:0000313" key="1">
    <source>
        <dbReference type="EMBL" id="UYP46635.1"/>
    </source>
</evidence>
<proteinExistence type="predicted"/>
<name>A0ABY6HSZ0_9ARCH</name>
<protein>
    <recommendedName>
        <fullName evidence="3">Nudix hydrolase domain-containing protein</fullName>
    </recommendedName>
</protein>
<reference evidence="1" key="1">
    <citation type="submission" date="2022-09" db="EMBL/GenBank/DDBJ databases">
        <title>Actin cytoskeleton and complex cell architecture in an #Asgard archaeon.</title>
        <authorList>
            <person name="Ponce Toledo R.I."/>
            <person name="Schleper C."/>
            <person name="Rodrigues Oliveira T."/>
            <person name="Wollweber F."/>
            <person name="Xu J."/>
            <person name="Rittmann S."/>
            <person name="Klingl A."/>
            <person name="Pilhofer M."/>
        </authorList>
    </citation>
    <scope>NUCLEOTIDE SEQUENCE</scope>
    <source>
        <strain evidence="1">B-35</strain>
    </source>
</reference>
<organism evidence="1 2">
    <name type="scientific">Candidatus Lokiarchaeum ossiferum</name>
    <dbReference type="NCBI Taxonomy" id="2951803"/>
    <lineage>
        <taxon>Archaea</taxon>
        <taxon>Promethearchaeati</taxon>
        <taxon>Promethearchaeota</taxon>
        <taxon>Promethearchaeia</taxon>
        <taxon>Promethearchaeales</taxon>
        <taxon>Promethearchaeaceae</taxon>
        <taxon>Candidatus Lokiarchaeum</taxon>
    </lineage>
</organism>